<dbReference type="PANTHER" id="PTHR19211">
    <property type="entry name" value="ATP-BINDING TRANSPORT PROTEIN-RELATED"/>
    <property type="match status" value="1"/>
</dbReference>
<evidence type="ECO:0000256" key="3">
    <source>
        <dbReference type="ARBA" id="ARBA00022840"/>
    </source>
</evidence>
<dbReference type="Proteomes" id="UP000199426">
    <property type="component" value="Unassembled WGS sequence"/>
</dbReference>
<evidence type="ECO:0000256" key="2">
    <source>
        <dbReference type="ARBA" id="ARBA00022741"/>
    </source>
</evidence>
<feature type="region of interest" description="Disordered" evidence="4">
    <location>
        <begin position="262"/>
        <end position="286"/>
    </location>
</feature>
<dbReference type="SUPFAM" id="SSF52540">
    <property type="entry name" value="P-loop containing nucleoside triphosphate hydrolases"/>
    <property type="match status" value="2"/>
</dbReference>
<name>A0A2X2WVX5_CHRJE</name>
<dbReference type="Gene3D" id="3.40.50.300">
    <property type="entry name" value="P-loop containing nucleotide triphosphate hydrolases"/>
    <property type="match status" value="2"/>
</dbReference>
<dbReference type="GO" id="GO:0005524">
    <property type="term" value="F:ATP binding"/>
    <property type="evidence" value="ECO:0007669"/>
    <property type="project" value="UniProtKB-KW"/>
</dbReference>
<gene>
    <name evidence="7" type="ORF">NCTC13492_04570</name>
    <name evidence="6" type="ORF">SAMN05421542_0069</name>
</gene>
<protein>
    <submittedName>
        <fullName evidence="6">ATPase components of ABC transporters with duplicated ATPase domains</fullName>
    </submittedName>
    <submittedName>
        <fullName evidence="7">Uncharacterized ABC transporter ATP-binding protein HI_1252</fullName>
    </submittedName>
</protein>
<keyword evidence="2" id="KW-0547">Nucleotide-binding</keyword>
<evidence type="ECO:0000313" key="7">
    <source>
        <dbReference type="EMBL" id="SQB47482.1"/>
    </source>
</evidence>
<evidence type="ECO:0000313" key="6">
    <source>
        <dbReference type="EMBL" id="SDI10145.1"/>
    </source>
</evidence>
<evidence type="ECO:0000256" key="4">
    <source>
        <dbReference type="SAM" id="MobiDB-lite"/>
    </source>
</evidence>
<keyword evidence="8" id="KW-1185">Reference proteome</keyword>
<dbReference type="FunFam" id="3.40.50.300:FF:001320">
    <property type="entry name" value="Heme ABC transporter ATP-binding protein"/>
    <property type="match status" value="1"/>
</dbReference>
<dbReference type="AlphaFoldDB" id="A0A2X2WVX5"/>
<dbReference type="PROSITE" id="PS50893">
    <property type="entry name" value="ABC_TRANSPORTER_2"/>
    <property type="match status" value="2"/>
</dbReference>
<sequence length="542" mass="61167">MSCRCLTFIKKEIMILLQNLSFGFPGGDLLFNHINLTIPSHTKSALVGSNGMGKSTLLKIIANELQPLEGAKNIQGEIFYVPQMFGNFNHLTIAECLDIDQKLFALEKITNGEVDEHYFETLNDDWDIEERCQNALQHWNLQDFDLNQKLEGLSGGQKTKVFLAGIQINQPDVIILDEPTNHLDLEGRKLLYDLIEKVSVTVVIVSHDRMLLNLVDTIFELSNQGIATYGGNYDFYSEQKEVEDEALQNDIHAKERALKKAKEKERETIERKQKLDARGKQKQEKSGVARIMMNTLRNNAEKNTSKLKSVHAEKISGISGDLRDLRSSVRNSDQMKVNFNDSGLHSGKILITAENINFSYGEEKLWKENLDLEIRSGDRISIKGSNGSGKTTLIKLLLGSIKSSVGNISCAEFNSIYIDQEYSLIDNELTLYDFVQTFNDSTLQESEVKTLLSRFIFSKETWDKKCGVLSGGERLRLLLCGLCISNKAPDMMILDEPTNNLDLQNIEILTNSIKDYKGTLLVISHDEVFLEVIGVGREVMLQ</sequence>
<dbReference type="InterPro" id="IPR003439">
    <property type="entry name" value="ABC_transporter-like_ATP-bd"/>
</dbReference>
<dbReference type="STRING" id="445960.SAMN05421542_0069"/>
<dbReference type="InterPro" id="IPR003593">
    <property type="entry name" value="AAA+_ATPase"/>
</dbReference>
<feature type="domain" description="ABC transporter" evidence="5">
    <location>
        <begin position="351"/>
        <end position="541"/>
    </location>
</feature>
<evidence type="ECO:0000256" key="1">
    <source>
        <dbReference type="ARBA" id="ARBA00022737"/>
    </source>
</evidence>
<reference evidence="7 9" key="2">
    <citation type="submission" date="2018-06" db="EMBL/GenBank/DDBJ databases">
        <authorList>
            <consortium name="Pathogen Informatics"/>
            <person name="Doyle S."/>
        </authorList>
    </citation>
    <scope>NUCLEOTIDE SEQUENCE [LARGE SCALE GENOMIC DNA]</scope>
    <source>
        <strain evidence="7 9">NCTC13492</strain>
    </source>
</reference>
<accession>A0A2X2WVX5</accession>
<keyword evidence="1" id="KW-0677">Repeat</keyword>
<reference evidence="6 8" key="1">
    <citation type="submission" date="2016-10" db="EMBL/GenBank/DDBJ databases">
        <authorList>
            <person name="Varghese N."/>
            <person name="Submissions S."/>
        </authorList>
    </citation>
    <scope>NUCLEOTIDE SEQUENCE [LARGE SCALE GENOMIC DNA]</scope>
    <source>
        <strain evidence="6 8">DSM 19299</strain>
    </source>
</reference>
<dbReference type="GO" id="GO:0016887">
    <property type="term" value="F:ATP hydrolysis activity"/>
    <property type="evidence" value="ECO:0007669"/>
    <property type="project" value="InterPro"/>
</dbReference>
<dbReference type="EMBL" id="UAWB01000015">
    <property type="protein sequence ID" value="SQB47482.1"/>
    <property type="molecule type" value="Genomic_DNA"/>
</dbReference>
<dbReference type="PANTHER" id="PTHR19211:SF6">
    <property type="entry name" value="BLL7188 PROTEIN"/>
    <property type="match status" value="1"/>
</dbReference>
<dbReference type="Pfam" id="PF00005">
    <property type="entry name" value="ABC_tran"/>
    <property type="match status" value="2"/>
</dbReference>
<dbReference type="CDD" id="cd03221">
    <property type="entry name" value="ABCF_EF-3"/>
    <property type="match status" value="1"/>
</dbReference>
<keyword evidence="3 7" id="KW-0067">ATP-binding</keyword>
<dbReference type="SMART" id="SM00382">
    <property type="entry name" value="AAA"/>
    <property type="match status" value="2"/>
</dbReference>
<dbReference type="EMBL" id="FNEG01000001">
    <property type="protein sequence ID" value="SDI10145.1"/>
    <property type="molecule type" value="Genomic_DNA"/>
</dbReference>
<evidence type="ECO:0000259" key="5">
    <source>
        <dbReference type="PROSITE" id="PS50893"/>
    </source>
</evidence>
<evidence type="ECO:0000313" key="8">
    <source>
        <dbReference type="Proteomes" id="UP000199426"/>
    </source>
</evidence>
<dbReference type="Proteomes" id="UP000251670">
    <property type="component" value="Unassembled WGS sequence"/>
</dbReference>
<dbReference type="InterPro" id="IPR050611">
    <property type="entry name" value="ABCF"/>
</dbReference>
<proteinExistence type="predicted"/>
<organism evidence="7 9">
    <name type="scientific">Chryseobacterium jejuense</name>
    <dbReference type="NCBI Taxonomy" id="445960"/>
    <lineage>
        <taxon>Bacteria</taxon>
        <taxon>Pseudomonadati</taxon>
        <taxon>Bacteroidota</taxon>
        <taxon>Flavobacteriia</taxon>
        <taxon>Flavobacteriales</taxon>
        <taxon>Weeksellaceae</taxon>
        <taxon>Chryseobacterium group</taxon>
        <taxon>Chryseobacterium</taxon>
    </lineage>
</organism>
<evidence type="ECO:0000313" key="9">
    <source>
        <dbReference type="Proteomes" id="UP000251670"/>
    </source>
</evidence>
<dbReference type="InterPro" id="IPR027417">
    <property type="entry name" value="P-loop_NTPase"/>
</dbReference>
<feature type="domain" description="ABC transporter" evidence="5">
    <location>
        <begin position="15"/>
        <end position="248"/>
    </location>
</feature>